<dbReference type="RefSeq" id="XP_040683743.1">
    <property type="nucleotide sequence ID" value="XM_040833641.1"/>
</dbReference>
<dbReference type="VEuPathDB" id="FungiDB:ASPWEDRAFT_32297"/>
<dbReference type="Proteomes" id="UP000184383">
    <property type="component" value="Unassembled WGS sequence"/>
</dbReference>
<sequence>MSLSIVPMTKSDIPRCIEIENLAYADNPLNRVLFPSSDSAGFRSIRENEMEKAFDEESISQFFKVVDSELSGDDATIAWAKWQICPEGFPERPPRQMDVPGMDIDVAKLILGGQDSLINRVITGKPCIYLSNLQTEPKHQRRGAAAMLVRLLLEAGKDADLPVFLVSSRAGYIVYQKNGFVDFEVVETDLRRFGQTEPHVMTVMRWEAPVDSLG</sequence>
<dbReference type="AlphaFoldDB" id="A0A1L9R570"/>
<dbReference type="SUPFAM" id="SSF55729">
    <property type="entry name" value="Acyl-CoA N-acyltransferases (Nat)"/>
    <property type="match status" value="1"/>
</dbReference>
<proteinExistence type="predicted"/>
<dbReference type="EMBL" id="KV878217">
    <property type="protein sequence ID" value="OJJ30066.1"/>
    <property type="molecule type" value="Genomic_DNA"/>
</dbReference>
<evidence type="ECO:0000313" key="2">
    <source>
        <dbReference type="Proteomes" id="UP000184383"/>
    </source>
</evidence>
<evidence type="ECO:0008006" key="3">
    <source>
        <dbReference type="Google" id="ProtNLM"/>
    </source>
</evidence>
<dbReference type="InterPro" id="IPR052523">
    <property type="entry name" value="Trichothecene_AcTrans"/>
</dbReference>
<gene>
    <name evidence="1" type="ORF">ASPWEDRAFT_32297</name>
</gene>
<keyword evidence="2" id="KW-1185">Reference proteome</keyword>
<dbReference type="InterPro" id="IPR016181">
    <property type="entry name" value="Acyl_CoA_acyltransferase"/>
</dbReference>
<dbReference type="PANTHER" id="PTHR42791">
    <property type="entry name" value="GNAT FAMILY ACETYLTRANSFERASE"/>
    <property type="match status" value="1"/>
</dbReference>
<protein>
    <recommendedName>
        <fullName evidence="3">N-acetyltransferase domain-containing protein</fullName>
    </recommendedName>
</protein>
<dbReference type="OrthoDB" id="410198at2759"/>
<reference evidence="2" key="1">
    <citation type="journal article" date="2017" name="Genome Biol.">
        <title>Comparative genomics reveals high biological diversity and specific adaptations in the industrially and medically important fungal genus Aspergillus.</title>
        <authorList>
            <person name="de Vries R.P."/>
            <person name="Riley R."/>
            <person name="Wiebenga A."/>
            <person name="Aguilar-Osorio G."/>
            <person name="Amillis S."/>
            <person name="Uchima C.A."/>
            <person name="Anderluh G."/>
            <person name="Asadollahi M."/>
            <person name="Askin M."/>
            <person name="Barry K."/>
            <person name="Battaglia E."/>
            <person name="Bayram O."/>
            <person name="Benocci T."/>
            <person name="Braus-Stromeyer S.A."/>
            <person name="Caldana C."/>
            <person name="Canovas D."/>
            <person name="Cerqueira G.C."/>
            <person name="Chen F."/>
            <person name="Chen W."/>
            <person name="Choi C."/>
            <person name="Clum A."/>
            <person name="Dos Santos R.A."/>
            <person name="Damasio A.R."/>
            <person name="Diallinas G."/>
            <person name="Emri T."/>
            <person name="Fekete E."/>
            <person name="Flipphi M."/>
            <person name="Freyberg S."/>
            <person name="Gallo A."/>
            <person name="Gournas C."/>
            <person name="Habgood R."/>
            <person name="Hainaut M."/>
            <person name="Harispe M.L."/>
            <person name="Henrissat B."/>
            <person name="Hilden K.S."/>
            <person name="Hope R."/>
            <person name="Hossain A."/>
            <person name="Karabika E."/>
            <person name="Karaffa L."/>
            <person name="Karanyi Z."/>
            <person name="Krasevec N."/>
            <person name="Kuo A."/>
            <person name="Kusch H."/>
            <person name="LaButti K."/>
            <person name="Lagendijk E.L."/>
            <person name="Lapidus A."/>
            <person name="Levasseur A."/>
            <person name="Lindquist E."/>
            <person name="Lipzen A."/>
            <person name="Logrieco A.F."/>
            <person name="MacCabe A."/>
            <person name="Maekelae M.R."/>
            <person name="Malavazi I."/>
            <person name="Melin P."/>
            <person name="Meyer V."/>
            <person name="Mielnichuk N."/>
            <person name="Miskei M."/>
            <person name="Molnar A.P."/>
            <person name="Mule G."/>
            <person name="Ngan C.Y."/>
            <person name="Orejas M."/>
            <person name="Orosz E."/>
            <person name="Ouedraogo J.P."/>
            <person name="Overkamp K.M."/>
            <person name="Park H.-S."/>
            <person name="Perrone G."/>
            <person name="Piumi F."/>
            <person name="Punt P.J."/>
            <person name="Ram A.F."/>
            <person name="Ramon A."/>
            <person name="Rauscher S."/>
            <person name="Record E."/>
            <person name="Riano-Pachon D.M."/>
            <person name="Robert V."/>
            <person name="Roehrig J."/>
            <person name="Ruller R."/>
            <person name="Salamov A."/>
            <person name="Salih N.S."/>
            <person name="Samson R.A."/>
            <person name="Sandor E."/>
            <person name="Sanguinetti M."/>
            <person name="Schuetze T."/>
            <person name="Sepcic K."/>
            <person name="Shelest E."/>
            <person name="Sherlock G."/>
            <person name="Sophianopoulou V."/>
            <person name="Squina F.M."/>
            <person name="Sun H."/>
            <person name="Susca A."/>
            <person name="Todd R.B."/>
            <person name="Tsang A."/>
            <person name="Unkles S.E."/>
            <person name="van de Wiele N."/>
            <person name="van Rossen-Uffink D."/>
            <person name="Oliveira J.V."/>
            <person name="Vesth T.C."/>
            <person name="Visser J."/>
            <person name="Yu J.-H."/>
            <person name="Zhou M."/>
            <person name="Andersen M.R."/>
            <person name="Archer D.B."/>
            <person name="Baker S.E."/>
            <person name="Benoit I."/>
            <person name="Brakhage A.A."/>
            <person name="Braus G.H."/>
            <person name="Fischer R."/>
            <person name="Frisvad J.C."/>
            <person name="Goldman G.H."/>
            <person name="Houbraken J."/>
            <person name="Oakley B."/>
            <person name="Pocsi I."/>
            <person name="Scazzocchio C."/>
            <person name="Seiboth B."/>
            <person name="vanKuyk P.A."/>
            <person name="Wortman J."/>
            <person name="Dyer P.S."/>
            <person name="Grigoriev I.V."/>
        </authorList>
    </citation>
    <scope>NUCLEOTIDE SEQUENCE [LARGE SCALE GENOMIC DNA]</scope>
    <source>
        <strain evidence="2">DTO 134E9</strain>
    </source>
</reference>
<accession>A0A1L9R570</accession>
<name>A0A1L9R570_ASPWE</name>
<dbReference type="PANTHER" id="PTHR42791:SF14">
    <property type="entry name" value="N-ACETYLTRANSFERASE DOMAIN-CONTAINING PROTEIN"/>
    <property type="match status" value="1"/>
</dbReference>
<evidence type="ECO:0000313" key="1">
    <source>
        <dbReference type="EMBL" id="OJJ30066.1"/>
    </source>
</evidence>
<dbReference type="GeneID" id="63749489"/>
<organism evidence="1 2">
    <name type="scientific">Aspergillus wentii DTO 134E9</name>
    <dbReference type="NCBI Taxonomy" id="1073089"/>
    <lineage>
        <taxon>Eukaryota</taxon>
        <taxon>Fungi</taxon>
        <taxon>Dikarya</taxon>
        <taxon>Ascomycota</taxon>
        <taxon>Pezizomycotina</taxon>
        <taxon>Eurotiomycetes</taxon>
        <taxon>Eurotiomycetidae</taxon>
        <taxon>Eurotiales</taxon>
        <taxon>Aspergillaceae</taxon>
        <taxon>Aspergillus</taxon>
        <taxon>Aspergillus subgen. Cremei</taxon>
    </lineage>
</organism>
<dbReference type="Gene3D" id="3.40.630.30">
    <property type="match status" value="1"/>
</dbReference>
<dbReference type="STRING" id="1073089.A0A1L9R570"/>